<dbReference type="PANTHER" id="PTHR40446">
    <property type="entry name" value="N-ACETYLGLUCOSAMINE-1-PHOSPHODIESTER ALPHA-N-ACETYLGLUCOSAMINIDASE"/>
    <property type="match status" value="1"/>
</dbReference>
<organism evidence="3 4">
    <name type="scientific">Streptomyces xanthochromogenes</name>
    <dbReference type="NCBI Taxonomy" id="67384"/>
    <lineage>
        <taxon>Bacteria</taxon>
        <taxon>Bacillati</taxon>
        <taxon>Actinomycetota</taxon>
        <taxon>Actinomycetes</taxon>
        <taxon>Kitasatosporales</taxon>
        <taxon>Streptomycetaceae</taxon>
        <taxon>Streptomyces</taxon>
    </lineage>
</organism>
<feature type="domain" description="Phosphodiester glycosidase" evidence="2">
    <location>
        <begin position="228"/>
        <end position="400"/>
    </location>
</feature>
<proteinExistence type="predicted"/>
<keyword evidence="4" id="KW-1185">Reference proteome</keyword>
<keyword evidence="1" id="KW-0732">Signal</keyword>
<accession>A0ABQ2ZGC8</accession>
<comment type="caution">
    <text evidence="3">The sequence shown here is derived from an EMBL/GenBank/DDBJ whole genome shotgun (WGS) entry which is preliminary data.</text>
</comment>
<feature type="signal peptide" evidence="1">
    <location>
        <begin position="1"/>
        <end position="19"/>
    </location>
</feature>
<dbReference type="EMBL" id="BMUU01000001">
    <property type="protein sequence ID" value="GGY15779.1"/>
    <property type="molecule type" value="Genomic_DNA"/>
</dbReference>
<dbReference type="PANTHER" id="PTHR40446:SF2">
    <property type="entry name" value="N-ACETYLGLUCOSAMINE-1-PHOSPHODIESTER ALPHA-N-ACETYLGLUCOSAMINIDASE"/>
    <property type="match status" value="1"/>
</dbReference>
<evidence type="ECO:0000313" key="4">
    <source>
        <dbReference type="Proteomes" id="UP000600946"/>
    </source>
</evidence>
<reference evidence="4" key="1">
    <citation type="journal article" date="2019" name="Int. J. Syst. Evol. Microbiol.">
        <title>The Global Catalogue of Microorganisms (GCM) 10K type strain sequencing project: providing services to taxonomists for standard genome sequencing and annotation.</title>
        <authorList>
            <consortium name="The Broad Institute Genomics Platform"/>
            <consortium name="The Broad Institute Genome Sequencing Center for Infectious Disease"/>
            <person name="Wu L."/>
            <person name="Ma J."/>
        </authorList>
    </citation>
    <scope>NUCLEOTIDE SEQUENCE [LARGE SCALE GENOMIC DNA]</scope>
    <source>
        <strain evidence="4">JCM 4594</strain>
    </source>
</reference>
<dbReference type="InterPro" id="IPR018711">
    <property type="entry name" value="NAGPA"/>
</dbReference>
<dbReference type="RefSeq" id="WP_190025984.1">
    <property type="nucleotide sequence ID" value="NZ_BMUU01000001.1"/>
</dbReference>
<protein>
    <recommendedName>
        <fullName evidence="2">Phosphodiester glycosidase domain-containing protein</fullName>
    </recommendedName>
</protein>
<feature type="chain" id="PRO_5046101368" description="Phosphodiester glycosidase domain-containing protein" evidence="1">
    <location>
        <begin position="20"/>
        <end position="412"/>
    </location>
</feature>
<dbReference type="Proteomes" id="UP000600946">
    <property type="component" value="Unassembled WGS sequence"/>
</dbReference>
<evidence type="ECO:0000313" key="3">
    <source>
        <dbReference type="EMBL" id="GGY15779.1"/>
    </source>
</evidence>
<name>A0ABQ2ZGC8_9ACTN</name>
<evidence type="ECO:0000256" key="1">
    <source>
        <dbReference type="SAM" id="SignalP"/>
    </source>
</evidence>
<gene>
    <name evidence="3" type="ORF">GCM10010326_04490</name>
</gene>
<evidence type="ECO:0000259" key="2">
    <source>
        <dbReference type="Pfam" id="PF09992"/>
    </source>
</evidence>
<dbReference type="Pfam" id="PF09992">
    <property type="entry name" value="NAGPA"/>
    <property type="match status" value="1"/>
</dbReference>
<sequence length="412" mass="42790">MNRVRVVVAVLLLTLSLCAGRPAQATASPDASVVERIAPGVEYRAFSLATAHGPIRIHLLTADLRRPGVRAGLLYPGAVADRAPVSVMAERQGAVAAINGDFFNITEDQHPGVPATGAASGASVLDGRALKAAVPEGQRFGGALPAGDSAEDVLGVGTDGRARTARLTLHGHLRTARTTLPVRGLNQYALPEGAIGLFTSQWGSASRARAVCGTDHNRAAPCTREVFEVTIRHGRVLHTSTTPGSGPIPPGTLVALGREGGARALRALTPGTTVETGYRLASTARVPFAFALGAYRVLKDRRTLPGLDAVTAEPRTAVGIADRGQLLRVVATDGRESTATGLTLAELARLLRSLGCDEGVYVDGGASTTLATRDPATGRTTVRNTLDHGQQRRVPNGIALYSLRKRNGSGGS</sequence>
<dbReference type="GeneID" id="96288476"/>